<proteinExistence type="predicted"/>
<sequence length="194" mass="22431">MKDMQLLHQGKVYKGQVSYEGSDLMEVSCTEPSSFTGGESVICFDFQKRVQMRVLQVSKSKLILVPADSEIFNIEARPDAVLDDMYRDENLAFPSFKLNTYGTLIDDFRTMAVRFCRISRLGFGFEINDFSVKMNHVYDTMIMCDEETIHPKVVVRYAHIQEKTIRYGAEIYSISAKDLNKLRFYIVTQQLMAQ</sequence>
<accession>A0A081P483</accession>
<organism evidence="1 2">
    <name type="scientific">Paenibacillus tyrfis</name>
    <dbReference type="NCBI Taxonomy" id="1501230"/>
    <lineage>
        <taxon>Bacteria</taxon>
        <taxon>Bacillati</taxon>
        <taxon>Bacillota</taxon>
        <taxon>Bacilli</taxon>
        <taxon>Bacillales</taxon>
        <taxon>Paenibacillaceae</taxon>
        <taxon>Paenibacillus</taxon>
    </lineage>
</organism>
<name>A0A081P483_9BACL</name>
<gene>
    <name evidence="1" type="ORF">ET33_01935</name>
</gene>
<dbReference type="OrthoDB" id="2580362at2"/>
<evidence type="ECO:0008006" key="3">
    <source>
        <dbReference type="Google" id="ProtNLM"/>
    </source>
</evidence>
<protein>
    <recommendedName>
        <fullName evidence="3">PilZ domain-containing protein</fullName>
    </recommendedName>
</protein>
<dbReference type="AlphaFoldDB" id="A0A081P483"/>
<dbReference type="RefSeq" id="WP_036681684.1">
    <property type="nucleotide sequence ID" value="NZ_JNVM01000010.1"/>
</dbReference>
<dbReference type="eggNOG" id="ENOG50305UJ">
    <property type="taxonomic scope" value="Bacteria"/>
</dbReference>
<comment type="caution">
    <text evidence="1">The sequence shown here is derived from an EMBL/GenBank/DDBJ whole genome shotgun (WGS) entry which is preliminary data.</text>
</comment>
<reference evidence="1 2" key="1">
    <citation type="submission" date="2014-06" db="EMBL/GenBank/DDBJ databases">
        <title>Draft genome sequence of Paenibacillus sp. MSt1.</title>
        <authorList>
            <person name="Aw Y.K."/>
            <person name="Ong K.S."/>
            <person name="Gan H.M."/>
            <person name="Lee S.M."/>
        </authorList>
    </citation>
    <scope>NUCLEOTIDE SEQUENCE [LARGE SCALE GENOMIC DNA]</scope>
    <source>
        <strain evidence="1 2">MSt1</strain>
    </source>
</reference>
<evidence type="ECO:0000313" key="2">
    <source>
        <dbReference type="Proteomes" id="UP000028123"/>
    </source>
</evidence>
<keyword evidence="2" id="KW-1185">Reference proteome</keyword>
<dbReference type="Proteomes" id="UP000028123">
    <property type="component" value="Unassembled WGS sequence"/>
</dbReference>
<evidence type="ECO:0000313" key="1">
    <source>
        <dbReference type="EMBL" id="KEQ25506.1"/>
    </source>
</evidence>
<dbReference type="EMBL" id="JNVM01000010">
    <property type="protein sequence ID" value="KEQ25506.1"/>
    <property type="molecule type" value="Genomic_DNA"/>
</dbReference>